<reference evidence="11 12" key="1">
    <citation type="journal article" date="2011" name="Front. Microbiol.">
        <title>Genomic signatures of strain selection and enhancement in Bacillus atrophaeus var. globigii, a historical biowarfare simulant.</title>
        <authorList>
            <person name="Gibbons H.S."/>
            <person name="Broomall S.M."/>
            <person name="McNew L.A."/>
            <person name="Daligault H."/>
            <person name="Chapman C."/>
            <person name="Bruce D."/>
            <person name="Karavis M."/>
            <person name="Krepps M."/>
            <person name="McGregor P.A."/>
            <person name="Hong C."/>
            <person name="Park K.H."/>
            <person name="Akmal A."/>
            <person name="Feldman A."/>
            <person name="Lin J.S."/>
            <person name="Chang W.E."/>
            <person name="Higgs B.W."/>
            <person name="Demirev P."/>
            <person name="Lindquist J."/>
            <person name="Liem A."/>
            <person name="Fochler E."/>
            <person name="Read T.D."/>
            <person name="Tapia R."/>
            <person name="Johnson S."/>
            <person name="Bishop-Lilly K.A."/>
            <person name="Detter C."/>
            <person name="Han C."/>
            <person name="Sozhamannan S."/>
            <person name="Rosenzweig C.N."/>
            <person name="Skowronski E.W."/>
        </authorList>
    </citation>
    <scope>NUCLEOTIDE SEQUENCE [LARGE SCALE GENOMIC DNA]</scope>
    <source>
        <strain evidence="11 12">MLST1</strain>
    </source>
</reference>
<keyword evidence="4" id="KW-1005">Bacterial flagellum biogenesis</keyword>
<dbReference type="InterPro" id="IPR007412">
    <property type="entry name" value="FlgM"/>
</dbReference>
<dbReference type="Pfam" id="PF04316">
    <property type="entry name" value="FlgM"/>
    <property type="match status" value="1"/>
</dbReference>
<keyword evidence="12" id="KW-1185">Reference proteome</keyword>
<name>A0A432W8H5_9GAMM</name>
<evidence type="ECO:0000259" key="10">
    <source>
        <dbReference type="Pfam" id="PF04316"/>
    </source>
</evidence>
<keyword evidence="11" id="KW-0969">Cilium</keyword>
<dbReference type="SUPFAM" id="SSF101498">
    <property type="entry name" value="Anti-sigma factor FlgM"/>
    <property type="match status" value="1"/>
</dbReference>
<keyword evidence="5" id="KW-0805">Transcription regulation</keyword>
<comment type="function">
    <text evidence="7">Responsible for the coupling of flagellin expression to flagellar assembly by preventing expression of the flagellin genes when a component of the middle class of proteins is defective. It negatively regulates flagellar genes by inhibiting the activity of FliA by directly binding to FliA.</text>
</comment>
<evidence type="ECO:0000256" key="3">
    <source>
        <dbReference type="ARBA" id="ARBA00022491"/>
    </source>
</evidence>
<keyword evidence="11" id="KW-0966">Cell projection</keyword>
<dbReference type="AlphaFoldDB" id="A0A432W8H5"/>
<dbReference type="GO" id="GO:0044781">
    <property type="term" value="P:bacterial-type flagellum organization"/>
    <property type="evidence" value="ECO:0007669"/>
    <property type="project" value="UniProtKB-KW"/>
</dbReference>
<evidence type="ECO:0000256" key="8">
    <source>
        <dbReference type="ARBA" id="ARBA00030117"/>
    </source>
</evidence>
<keyword evidence="6" id="KW-0804">Transcription</keyword>
<evidence type="ECO:0000256" key="7">
    <source>
        <dbReference type="ARBA" id="ARBA00024739"/>
    </source>
</evidence>
<organism evidence="11 12">
    <name type="scientific">Aliidiomarina minuta</name>
    <dbReference type="NCBI Taxonomy" id="880057"/>
    <lineage>
        <taxon>Bacteria</taxon>
        <taxon>Pseudomonadati</taxon>
        <taxon>Pseudomonadota</taxon>
        <taxon>Gammaproteobacteria</taxon>
        <taxon>Alteromonadales</taxon>
        <taxon>Idiomarinaceae</taxon>
        <taxon>Aliidiomarina</taxon>
    </lineage>
</organism>
<dbReference type="NCBIfam" id="TIGR03824">
    <property type="entry name" value="FlgM_jcvi"/>
    <property type="match status" value="1"/>
</dbReference>
<feature type="domain" description="Anti-sigma-28 factor FlgM C-terminal" evidence="10">
    <location>
        <begin position="40"/>
        <end position="92"/>
    </location>
</feature>
<protein>
    <recommendedName>
        <fullName evidence="2">Negative regulator of flagellin synthesis</fullName>
    </recommendedName>
    <alternativeName>
        <fullName evidence="8">Anti-sigma-28 factor</fullName>
    </alternativeName>
</protein>
<comment type="similarity">
    <text evidence="1">Belongs to the FlgM family.</text>
</comment>
<dbReference type="InterPro" id="IPR031316">
    <property type="entry name" value="FlgM_C"/>
</dbReference>
<accession>A0A432W8H5</accession>
<feature type="compositionally biased region" description="Low complexity" evidence="9">
    <location>
        <begin position="47"/>
        <end position="56"/>
    </location>
</feature>
<dbReference type="InterPro" id="IPR035890">
    <property type="entry name" value="Anti-sigma-28_factor_FlgM_sf"/>
</dbReference>
<evidence type="ECO:0000256" key="2">
    <source>
        <dbReference type="ARBA" id="ARBA00017823"/>
    </source>
</evidence>
<proteinExistence type="inferred from homology"/>
<evidence type="ECO:0000313" key="11">
    <source>
        <dbReference type="EMBL" id="RUO26404.1"/>
    </source>
</evidence>
<evidence type="ECO:0000256" key="6">
    <source>
        <dbReference type="ARBA" id="ARBA00023163"/>
    </source>
</evidence>
<gene>
    <name evidence="11" type="primary">flgM</name>
    <name evidence="11" type="ORF">CWE09_06770</name>
</gene>
<keyword evidence="3" id="KW-0678">Repressor</keyword>
<evidence type="ECO:0000256" key="1">
    <source>
        <dbReference type="ARBA" id="ARBA00005322"/>
    </source>
</evidence>
<evidence type="ECO:0000256" key="5">
    <source>
        <dbReference type="ARBA" id="ARBA00023015"/>
    </source>
</evidence>
<dbReference type="GO" id="GO:0045892">
    <property type="term" value="P:negative regulation of DNA-templated transcription"/>
    <property type="evidence" value="ECO:0007669"/>
    <property type="project" value="InterPro"/>
</dbReference>
<sequence>MAINNVNSGLTNNQVTSKQMDQQQSRSTQSQPTVQAPRQDAVSLTPQAQQLSSLQARAENNSGVDEQKVERIKQALANGDYSINAERLAANIAHFEADMFGSGEQDL</sequence>
<keyword evidence="11" id="KW-0282">Flagellum</keyword>
<feature type="compositionally biased region" description="Low complexity" evidence="9">
    <location>
        <begin position="19"/>
        <end position="35"/>
    </location>
</feature>
<feature type="compositionally biased region" description="Polar residues" evidence="9">
    <location>
        <begin position="1"/>
        <end position="18"/>
    </location>
</feature>
<comment type="caution">
    <text evidence="11">The sequence shown here is derived from an EMBL/GenBank/DDBJ whole genome shotgun (WGS) entry which is preliminary data.</text>
</comment>
<evidence type="ECO:0000256" key="4">
    <source>
        <dbReference type="ARBA" id="ARBA00022795"/>
    </source>
</evidence>
<dbReference type="EMBL" id="PIPL01000001">
    <property type="protein sequence ID" value="RUO26404.1"/>
    <property type="molecule type" value="Genomic_DNA"/>
</dbReference>
<evidence type="ECO:0000313" key="12">
    <source>
        <dbReference type="Proteomes" id="UP000288293"/>
    </source>
</evidence>
<evidence type="ECO:0000256" key="9">
    <source>
        <dbReference type="SAM" id="MobiDB-lite"/>
    </source>
</evidence>
<dbReference type="RefSeq" id="WP_126803215.1">
    <property type="nucleotide sequence ID" value="NZ_PIPL01000001.1"/>
</dbReference>
<dbReference type="Proteomes" id="UP000288293">
    <property type="component" value="Unassembled WGS sequence"/>
</dbReference>
<feature type="region of interest" description="Disordered" evidence="9">
    <location>
        <begin position="1"/>
        <end position="66"/>
    </location>
</feature>
<dbReference type="OrthoDB" id="5797147at2"/>